<dbReference type="SUPFAM" id="SSF56796">
    <property type="entry name" value="Dehydroquinate synthase-like"/>
    <property type="match status" value="1"/>
</dbReference>
<comment type="similarity">
    <text evidence="9">Belongs to the sugar phosphate cyclases superfamily. Dehydroquinate synthase family.</text>
</comment>
<evidence type="ECO:0000256" key="4">
    <source>
        <dbReference type="ARBA" id="ARBA00013031"/>
    </source>
</evidence>
<dbReference type="GO" id="GO:0009423">
    <property type="term" value="P:chorismate biosynthetic process"/>
    <property type="evidence" value="ECO:0007669"/>
    <property type="project" value="UniProtKB-UniRule"/>
</dbReference>
<feature type="domain" description="3-dehydroquinate synthase C-terminal" evidence="11">
    <location>
        <begin position="191"/>
        <end position="302"/>
    </location>
</feature>
<keyword evidence="9" id="KW-0170">Cobalt</keyword>
<evidence type="ECO:0000256" key="7">
    <source>
        <dbReference type="ARBA" id="ARBA00023141"/>
    </source>
</evidence>
<dbReference type="GO" id="GO:0009073">
    <property type="term" value="P:aromatic amino acid family biosynthetic process"/>
    <property type="evidence" value="ECO:0007669"/>
    <property type="project" value="UniProtKB-KW"/>
</dbReference>
<gene>
    <name evidence="9" type="primary">aroB</name>
    <name evidence="12" type="ORF">AVDCRST_MAG10-3461</name>
</gene>
<comment type="caution">
    <text evidence="9">Lacks conserved residue(s) required for the propagation of feature annotation.</text>
</comment>
<feature type="binding site" evidence="9">
    <location>
        <position position="133"/>
    </location>
    <ligand>
        <name>NAD(+)</name>
        <dbReference type="ChEBI" id="CHEBI:57540"/>
    </ligand>
</feature>
<dbReference type="PANTHER" id="PTHR43622">
    <property type="entry name" value="3-DEHYDROQUINATE SYNTHASE"/>
    <property type="match status" value="1"/>
</dbReference>
<dbReference type="InterPro" id="IPR056179">
    <property type="entry name" value="DHQS_C"/>
</dbReference>
<dbReference type="CDD" id="cd08195">
    <property type="entry name" value="DHQS"/>
    <property type="match status" value="1"/>
</dbReference>
<dbReference type="GO" id="GO:0005737">
    <property type="term" value="C:cytoplasm"/>
    <property type="evidence" value="ECO:0007669"/>
    <property type="project" value="UniProtKB-SubCell"/>
</dbReference>
<feature type="binding site" evidence="9">
    <location>
        <begin position="120"/>
        <end position="121"/>
    </location>
    <ligand>
        <name>NAD(+)</name>
        <dbReference type="ChEBI" id="CHEBI:57540"/>
    </ligand>
</feature>
<keyword evidence="7 9" id="KW-0057">Aromatic amino acid biosynthesis</keyword>
<feature type="binding site" evidence="9">
    <location>
        <position position="142"/>
    </location>
    <ligand>
        <name>NAD(+)</name>
        <dbReference type="ChEBI" id="CHEBI:57540"/>
    </ligand>
</feature>
<evidence type="ECO:0000256" key="6">
    <source>
        <dbReference type="ARBA" id="ARBA00023027"/>
    </source>
</evidence>
<accession>A0A6J4JCP9</accession>
<feature type="binding site" evidence="9">
    <location>
        <begin position="96"/>
        <end position="100"/>
    </location>
    <ligand>
        <name>NAD(+)</name>
        <dbReference type="ChEBI" id="CHEBI:57540"/>
    </ligand>
</feature>
<keyword evidence="9" id="KW-0479">Metal-binding</keyword>
<keyword evidence="5 9" id="KW-0028">Amino-acid biosynthesis</keyword>
<dbReference type="PANTHER" id="PTHR43622:SF7">
    <property type="entry name" value="3-DEHYDROQUINATE SYNTHASE, CHLOROPLASTIC"/>
    <property type="match status" value="1"/>
</dbReference>
<evidence type="ECO:0000259" key="11">
    <source>
        <dbReference type="Pfam" id="PF24621"/>
    </source>
</evidence>
<feature type="domain" description="3-dehydroquinate synthase N-terminal" evidence="10">
    <location>
        <begin position="58"/>
        <end position="170"/>
    </location>
</feature>
<reference evidence="12" key="1">
    <citation type="submission" date="2020-02" db="EMBL/GenBank/DDBJ databases">
        <authorList>
            <person name="Meier V. D."/>
        </authorList>
    </citation>
    <scope>NUCLEOTIDE SEQUENCE</scope>
    <source>
        <strain evidence="12">AVDCRST_MAG10</strain>
    </source>
</reference>
<evidence type="ECO:0000256" key="5">
    <source>
        <dbReference type="ARBA" id="ARBA00022605"/>
    </source>
</evidence>
<name>A0A6J4JCP9_9ACTN</name>
<keyword evidence="8 9" id="KW-0456">Lyase</keyword>
<dbReference type="GO" id="GO:0008652">
    <property type="term" value="P:amino acid biosynthetic process"/>
    <property type="evidence" value="ECO:0007669"/>
    <property type="project" value="UniProtKB-KW"/>
</dbReference>
<evidence type="ECO:0000256" key="8">
    <source>
        <dbReference type="ARBA" id="ARBA00023239"/>
    </source>
</evidence>
<evidence type="ECO:0000256" key="1">
    <source>
        <dbReference type="ARBA" id="ARBA00001393"/>
    </source>
</evidence>
<keyword evidence="9" id="KW-0547">Nucleotide-binding</keyword>
<dbReference type="Gene3D" id="1.20.1090.10">
    <property type="entry name" value="Dehydroquinate synthase-like - alpha domain"/>
    <property type="match status" value="1"/>
</dbReference>
<feature type="binding site" evidence="9">
    <location>
        <position position="241"/>
    </location>
    <ligand>
        <name>Zn(2+)</name>
        <dbReference type="ChEBI" id="CHEBI:29105"/>
    </ligand>
</feature>
<comment type="cofactor">
    <cofactor evidence="9">
        <name>Co(2+)</name>
        <dbReference type="ChEBI" id="CHEBI:48828"/>
    </cofactor>
    <cofactor evidence="9">
        <name>Zn(2+)</name>
        <dbReference type="ChEBI" id="CHEBI:29105"/>
    </cofactor>
    <text evidence="9">Binds 1 divalent metal cation per subunit. Can use either Co(2+) or Zn(2+).</text>
</comment>
<evidence type="ECO:0000313" key="12">
    <source>
        <dbReference type="EMBL" id="CAA9273965.1"/>
    </source>
</evidence>
<dbReference type="GO" id="GO:0046872">
    <property type="term" value="F:metal ion binding"/>
    <property type="evidence" value="ECO:0007669"/>
    <property type="project" value="UniProtKB-KW"/>
</dbReference>
<dbReference type="InterPro" id="IPR030960">
    <property type="entry name" value="DHQS/DOIS_N"/>
</dbReference>
<dbReference type="EMBL" id="CADCTB010000208">
    <property type="protein sequence ID" value="CAA9273965.1"/>
    <property type="molecule type" value="Genomic_DNA"/>
</dbReference>
<protein>
    <recommendedName>
        <fullName evidence="4 9">3-dehydroquinate synthase</fullName>
        <shortName evidence="9">DHQS</shortName>
        <ecNumber evidence="4 9">4.2.3.4</ecNumber>
    </recommendedName>
</protein>
<sequence>MITVPVPLGGDRSYDVLVGPGARHRLLELLPVGVHRAAIVTQETIPVTVDAGVEQRTFVMGDGEAAKCLETVEELCRAFSRWGLTRGDVVVAVGGGVVTDAAGFAAAVYHRGVAVVHVPTTLLGQVDAAIGGKTGVNLPEGKNLVGAFWQPSAVLCDTEVLGTLPPREYRSGLGEMAKYAFLGVDRLPDLPLDEAVAACVRCKAEHIAADELERTGTRALLNYGHTLAHALETAGRYDLRHGEAVAIGLVFAARLARRLGRVDDDVVAEHRRVVMGYDLPTDIPPGSDPAELAELMRRDKKALDGMTFVLDGPRGVEVVSGVPAEAVEATLVEAG</sequence>
<evidence type="ECO:0000259" key="10">
    <source>
        <dbReference type="Pfam" id="PF01761"/>
    </source>
</evidence>
<dbReference type="EC" id="4.2.3.4" evidence="4 9"/>
<evidence type="ECO:0000256" key="3">
    <source>
        <dbReference type="ARBA" id="ARBA00004661"/>
    </source>
</evidence>
<comment type="catalytic activity">
    <reaction evidence="1 9">
        <text>7-phospho-2-dehydro-3-deoxy-D-arabino-heptonate = 3-dehydroquinate + phosphate</text>
        <dbReference type="Rhea" id="RHEA:21968"/>
        <dbReference type="ChEBI" id="CHEBI:32364"/>
        <dbReference type="ChEBI" id="CHEBI:43474"/>
        <dbReference type="ChEBI" id="CHEBI:58394"/>
        <dbReference type="EC" id="4.2.3.4"/>
    </reaction>
</comment>
<proteinExistence type="inferred from homology"/>
<keyword evidence="9" id="KW-0963">Cytoplasm</keyword>
<dbReference type="InterPro" id="IPR016037">
    <property type="entry name" value="DHQ_synth_AroB"/>
</dbReference>
<feature type="binding site" evidence="9">
    <location>
        <position position="175"/>
    </location>
    <ligand>
        <name>Zn(2+)</name>
        <dbReference type="ChEBI" id="CHEBI:29105"/>
    </ligand>
</feature>
<comment type="function">
    <text evidence="9">Catalyzes the conversion of 3-deoxy-D-arabino-heptulosonate 7-phosphate (DAHP) to dehydroquinate (DHQ).</text>
</comment>
<dbReference type="Pfam" id="PF24621">
    <property type="entry name" value="DHQS_C"/>
    <property type="match status" value="1"/>
</dbReference>
<comment type="pathway">
    <text evidence="3 9">Metabolic intermediate biosynthesis; chorismate biosynthesis; chorismate from D-erythrose 4-phosphate and phosphoenolpyruvate: step 2/7.</text>
</comment>
<dbReference type="UniPathway" id="UPA00053">
    <property type="reaction ID" value="UER00085"/>
</dbReference>
<keyword evidence="6 9" id="KW-0520">NAD</keyword>
<evidence type="ECO:0000256" key="9">
    <source>
        <dbReference type="HAMAP-Rule" id="MF_00110"/>
    </source>
</evidence>
<feature type="binding site" evidence="9">
    <location>
        <position position="225"/>
    </location>
    <ligand>
        <name>Zn(2+)</name>
        <dbReference type="ChEBI" id="CHEBI:29105"/>
    </ligand>
</feature>
<keyword evidence="9" id="KW-0862">Zinc</keyword>
<dbReference type="GO" id="GO:0000166">
    <property type="term" value="F:nucleotide binding"/>
    <property type="evidence" value="ECO:0007669"/>
    <property type="project" value="UniProtKB-KW"/>
</dbReference>
<dbReference type="HAMAP" id="MF_00110">
    <property type="entry name" value="DHQ_synthase"/>
    <property type="match status" value="1"/>
</dbReference>
<comment type="subcellular location">
    <subcellularLocation>
        <location evidence="9">Cytoplasm</location>
    </subcellularLocation>
</comment>
<evidence type="ECO:0000256" key="2">
    <source>
        <dbReference type="ARBA" id="ARBA00001911"/>
    </source>
</evidence>
<dbReference type="InterPro" id="IPR050071">
    <property type="entry name" value="Dehydroquinate_synthase"/>
</dbReference>
<dbReference type="GO" id="GO:0003856">
    <property type="term" value="F:3-dehydroquinate synthase activity"/>
    <property type="evidence" value="ECO:0007669"/>
    <property type="project" value="UniProtKB-UniRule"/>
</dbReference>
<feature type="binding site" evidence="9">
    <location>
        <begin position="62"/>
        <end position="67"/>
    </location>
    <ligand>
        <name>NAD(+)</name>
        <dbReference type="ChEBI" id="CHEBI:57540"/>
    </ligand>
</feature>
<comment type="cofactor">
    <cofactor evidence="2 9">
        <name>NAD(+)</name>
        <dbReference type="ChEBI" id="CHEBI:57540"/>
    </cofactor>
</comment>
<organism evidence="12">
    <name type="scientific">uncultured Acidimicrobiales bacterium</name>
    <dbReference type="NCBI Taxonomy" id="310071"/>
    <lineage>
        <taxon>Bacteria</taxon>
        <taxon>Bacillati</taxon>
        <taxon>Actinomycetota</taxon>
        <taxon>Acidimicrobiia</taxon>
        <taxon>Acidimicrobiales</taxon>
        <taxon>environmental samples</taxon>
    </lineage>
</organism>
<dbReference type="Gene3D" id="3.40.50.1970">
    <property type="match status" value="1"/>
</dbReference>
<dbReference type="Pfam" id="PF01761">
    <property type="entry name" value="DHQ_synthase"/>
    <property type="match status" value="1"/>
</dbReference>
<dbReference type="AlphaFoldDB" id="A0A6J4JCP9"/>